<feature type="transmembrane region" description="Helical" evidence="1">
    <location>
        <begin position="321"/>
        <end position="342"/>
    </location>
</feature>
<proteinExistence type="predicted"/>
<feature type="transmembrane region" description="Helical" evidence="1">
    <location>
        <begin position="259"/>
        <end position="276"/>
    </location>
</feature>
<keyword evidence="1" id="KW-0812">Transmembrane</keyword>
<keyword evidence="1" id="KW-0472">Membrane</keyword>
<gene>
    <name evidence="2" type="ORF">DW272_03840</name>
</gene>
<sequence length="386" mass="45359">MFKIAGILIKDRVRRMKKTIECHKILMFFAVVGLISCIYTTSLQDILFLKKYLIYVTWISMLYLGLKIMNPTQEAIIDYQLIELKLITRRQFKLLIGMKLYGVGTIIAIINYCILKEKTIYIFCILNCAVNIYVFFRSSYRVHLLDLVMIIYVCASIYLDKIVLAAIILGVMTIVFVKLKIIRYEALLPIYRVIYRLNLRYSGQIFTDTGNDEIATDVERLFGGEKKKSTTWCQNFYESAYKFYWMKEISRIAYDKEGYMMRIMTALLLCISIFYLPEWYGMFAILGNILVAYDFCLTMYREDIKLYPFGFIDQYNFKTILITKLPVYSLASIIIMIPMIFVLKKYSWCILVLAVLTPLLGVVKSFFFLSLPGQRKVEFNKNLLRK</sequence>
<dbReference type="AlphaFoldDB" id="A0A414SL93"/>
<feature type="transmembrane region" description="Helical" evidence="1">
    <location>
        <begin position="143"/>
        <end position="159"/>
    </location>
</feature>
<dbReference type="Proteomes" id="UP000284220">
    <property type="component" value="Unassembled WGS sequence"/>
</dbReference>
<dbReference type="RefSeq" id="WP_118034450.1">
    <property type="nucleotide sequence ID" value="NZ_JBBNFJ010000025.1"/>
</dbReference>
<evidence type="ECO:0000256" key="1">
    <source>
        <dbReference type="SAM" id="Phobius"/>
    </source>
</evidence>
<name>A0A414SL93_9FIRM</name>
<feature type="transmembrane region" description="Helical" evidence="1">
    <location>
        <begin position="120"/>
        <end position="136"/>
    </location>
</feature>
<feature type="transmembrane region" description="Helical" evidence="1">
    <location>
        <begin position="47"/>
        <end position="66"/>
    </location>
</feature>
<reference evidence="2 3" key="1">
    <citation type="submission" date="2018-08" db="EMBL/GenBank/DDBJ databases">
        <title>A genome reference for cultivated species of the human gut microbiota.</title>
        <authorList>
            <person name="Zou Y."/>
            <person name="Xue W."/>
            <person name="Luo G."/>
        </authorList>
    </citation>
    <scope>NUCLEOTIDE SEQUENCE [LARGE SCALE GENOMIC DNA]</scope>
    <source>
        <strain evidence="2 3">AM22-9LB</strain>
    </source>
</reference>
<protein>
    <submittedName>
        <fullName evidence="2">Uncharacterized protein</fullName>
    </submittedName>
</protein>
<feature type="transmembrane region" description="Helical" evidence="1">
    <location>
        <begin position="348"/>
        <end position="371"/>
    </location>
</feature>
<feature type="transmembrane region" description="Helical" evidence="1">
    <location>
        <begin position="21"/>
        <end position="41"/>
    </location>
</feature>
<dbReference type="EMBL" id="QRHZ01000001">
    <property type="protein sequence ID" value="RHG20342.1"/>
    <property type="molecule type" value="Genomic_DNA"/>
</dbReference>
<evidence type="ECO:0000313" key="2">
    <source>
        <dbReference type="EMBL" id="RHG20342.1"/>
    </source>
</evidence>
<feature type="transmembrane region" description="Helical" evidence="1">
    <location>
        <begin position="165"/>
        <end position="182"/>
    </location>
</feature>
<keyword evidence="1" id="KW-1133">Transmembrane helix</keyword>
<evidence type="ECO:0000313" key="3">
    <source>
        <dbReference type="Proteomes" id="UP000284220"/>
    </source>
</evidence>
<comment type="caution">
    <text evidence="2">The sequence shown here is derived from an EMBL/GenBank/DDBJ whole genome shotgun (WGS) entry which is preliminary data.</text>
</comment>
<accession>A0A414SL93</accession>
<feature type="transmembrane region" description="Helical" evidence="1">
    <location>
        <begin position="282"/>
        <end position="300"/>
    </location>
</feature>
<organism evidence="2 3">
    <name type="scientific">Blautia obeum</name>
    <dbReference type="NCBI Taxonomy" id="40520"/>
    <lineage>
        <taxon>Bacteria</taxon>
        <taxon>Bacillati</taxon>
        <taxon>Bacillota</taxon>
        <taxon>Clostridia</taxon>
        <taxon>Lachnospirales</taxon>
        <taxon>Lachnospiraceae</taxon>
        <taxon>Blautia</taxon>
    </lineage>
</organism>
<feature type="transmembrane region" description="Helical" evidence="1">
    <location>
        <begin position="94"/>
        <end position="114"/>
    </location>
</feature>